<dbReference type="PANTHER" id="PTHR46796">
    <property type="entry name" value="HTH-TYPE TRANSCRIPTIONAL ACTIVATOR RHAS-RELATED"/>
    <property type="match status" value="1"/>
</dbReference>
<dbReference type="PROSITE" id="PS01124">
    <property type="entry name" value="HTH_ARAC_FAMILY_2"/>
    <property type="match status" value="1"/>
</dbReference>
<protein>
    <submittedName>
        <fullName evidence="5">Transcriptional regulator, AraC family</fullName>
    </submittedName>
</protein>
<dbReference type="Proteomes" id="UP000001402">
    <property type="component" value="Chromosome"/>
</dbReference>
<evidence type="ECO:0000256" key="1">
    <source>
        <dbReference type="ARBA" id="ARBA00023015"/>
    </source>
</evidence>
<feature type="domain" description="HTH araC/xylS-type" evidence="4">
    <location>
        <begin position="221"/>
        <end position="321"/>
    </location>
</feature>
<dbReference type="Gene3D" id="1.10.10.60">
    <property type="entry name" value="Homeodomain-like"/>
    <property type="match status" value="1"/>
</dbReference>
<evidence type="ECO:0000259" key="4">
    <source>
        <dbReference type="PROSITE" id="PS01124"/>
    </source>
</evidence>
<organism evidence="5 6">
    <name type="scientific">Rhodopseudomonas palustris (strain DX-1)</name>
    <dbReference type="NCBI Taxonomy" id="652103"/>
    <lineage>
        <taxon>Bacteria</taxon>
        <taxon>Pseudomonadati</taxon>
        <taxon>Pseudomonadota</taxon>
        <taxon>Alphaproteobacteria</taxon>
        <taxon>Hyphomicrobiales</taxon>
        <taxon>Nitrobacteraceae</taxon>
        <taxon>Rhodopseudomonas</taxon>
    </lineage>
</organism>
<dbReference type="InterPro" id="IPR050204">
    <property type="entry name" value="AraC_XylS_family_regulators"/>
</dbReference>
<dbReference type="InterPro" id="IPR035418">
    <property type="entry name" value="AraC-bd_2"/>
</dbReference>
<reference evidence="5" key="1">
    <citation type="submission" date="2010-12" db="EMBL/GenBank/DDBJ databases">
        <title>Complete sequence of Rhodopseudomonas palustris DX-1.</title>
        <authorList>
            <consortium name="US DOE Joint Genome Institute"/>
            <person name="Lucas S."/>
            <person name="Copeland A."/>
            <person name="Lapidus A."/>
            <person name="Cheng J.-F."/>
            <person name="Goodwin L."/>
            <person name="Pitluck S."/>
            <person name="Misra M."/>
            <person name="Chertkov O."/>
            <person name="Detter J.C."/>
            <person name="Han C."/>
            <person name="Tapia R."/>
            <person name="Land M."/>
            <person name="Hauser L."/>
            <person name="Kyrpides N."/>
            <person name="Ivanova N."/>
            <person name="Ovchinnikova G."/>
            <person name="Logan B."/>
            <person name="Oda Y."/>
            <person name="Harwood C."/>
            <person name="Woyke T."/>
        </authorList>
    </citation>
    <scope>NUCLEOTIDE SEQUENCE [LARGE SCALE GENOMIC DNA]</scope>
    <source>
        <strain evidence="5">DX-1</strain>
    </source>
</reference>
<dbReference type="GO" id="GO:0003700">
    <property type="term" value="F:DNA-binding transcription factor activity"/>
    <property type="evidence" value="ECO:0007669"/>
    <property type="project" value="InterPro"/>
</dbReference>
<keyword evidence="1" id="KW-0805">Transcription regulation</keyword>
<evidence type="ECO:0000313" key="6">
    <source>
        <dbReference type="Proteomes" id="UP000001402"/>
    </source>
</evidence>
<keyword evidence="2" id="KW-0238">DNA-binding</keyword>
<name>E6VPH8_RHOPX</name>
<evidence type="ECO:0000256" key="3">
    <source>
        <dbReference type="ARBA" id="ARBA00023163"/>
    </source>
</evidence>
<dbReference type="KEGG" id="rpx:Rpdx1_3262"/>
<dbReference type="PROSITE" id="PS00041">
    <property type="entry name" value="HTH_ARAC_FAMILY_1"/>
    <property type="match status" value="1"/>
</dbReference>
<evidence type="ECO:0000256" key="2">
    <source>
        <dbReference type="ARBA" id="ARBA00023125"/>
    </source>
</evidence>
<dbReference type="SMART" id="SM00342">
    <property type="entry name" value="HTH_ARAC"/>
    <property type="match status" value="1"/>
</dbReference>
<accession>E6VPH8</accession>
<dbReference type="InterPro" id="IPR018060">
    <property type="entry name" value="HTH_AraC"/>
</dbReference>
<keyword evidence="3" id="KW-0804">Transcription</keyword>
<gene>
    <name evidence="5" type="ordered locus">Rpdx1_3262</name>
</gene>
<dbReference type="eggNOG" id="COG2207">
    <property type="taxonomic scope" value="Bacteria"/>
</dbReference>
<dbReference type="EMBL" id="CP002418">
    <property type="protein sequence ID" value="ADU44838.1"/>
    <property type="molecule type" value="Genomic_DNA"/>
</dbReference>
<dbReference type="STRING" id="652103.Rpdx1_3262"/>
<dbReference type="SUPFAM" id="SSF46689">
    <property type="entry name" value="Homeodomain-like"/>
    <property type="match status" value="2"/>
</dbReference>
<dbReference type="InterPro" id="IPR009057">
    <property type="entry name" value="Homeodomain-like_sf"/>
</dbReference>
<dbReference type="Pfam" id="PF14525">
    <property type="entry name" value="AraC_binding_2"/>
    <property type="match status" value="1"/>
</dbReference>
<proteinExistence type="predicted"/>
<dbReference type="InterPro" id="IPR018062">
    <property type="entry name" value="HTH_AraC-typ_CS"/>
</dbReference>
<sequence>MLLGRFPEIVSSDIDELAASLIANAGGRRFDFEKSDELFVFRVNAVRLTQVGLIWIATNNKVTVNFGATEYARRVFQLRNSAQVQIGRQRIDCTPLDAGFIVPPDCEDWSVEYGKGGFECLSLRVDGEALSRKLQTLTGLDSTPTVTLSQPNRNDVRRDALLRQAVCQFAIELDEFGDHFTPHAIAEFEHELIFRFLLHTNHNQNHLLERTPTLGSAGQMARIEDYIYANWDKQLDIDQLAHVASVSGRTIFRMFRARHSCSPHHFIQQVRLHRARQLLLEAADGLTISGVAFRCGFTNPGYFARSYRDIFGELPSDTVKRPRSRIPK</sequence>
<dbReference type="Pfam" id="PF12833">
    <property type="entry name" value="HTH_18"/>
    <property type="match status" value="1"/>
</dbReference>
<dbReference type="GO" id="GO:0043565">
    <property type="term" value="F:sequence-specific DNA binding"/>
    <property type="evidence" value="ECO:0007669"/>
    <property type="project" value="InterPro"/>
</dbReference>
<evidence type="ECO:0000313" key="5">
    <source>
        <dbReference type="EMBL" id="ADU44838.1"/>
    </source>
</evidence>
<dbReference type="AlphaFoldDB" id="E6VPH8"/>
<dbReference type="HOGENOM" id="CLU_047930_0_0_5"/>